<evidence type="ECO:0000313" key="4">
    <source>
        <dbReference type="Proteomes" id="UP001187471"/>
    </source>
</evidence>
<evidence type="ECO:0000259" key="2">
    <source>
        <dbReference type="Pfam" id="PF07727"/>
    </source>
</evidence>
<name>A0AA88TY52_9ASTE</name>
<evidence type="ECO:0000313" key="3">
    <source>
        <dbReference type="EMBL" id="KAK2965293.1"/>
    </source>
</evidence>
<dbReference type="Pfam" id="PF07727">
    <property type="entry name" value="RVT_2"/>
    <property type="match status" value="1"/>
</dbReference>
<sequence>MKIPWEKKLQRRTRKGDEVGNNPSMFKEFKNAMAQEFEMTDIGLMSYYLGIEVKQRDDSFFISQEGYAK</sequence>
<dbReference type="InterPro" id="IPR013103">
    <property type="entry name" value="RVT_2"/>
</dbReference>
<reference evidence="3" key="1">
    <citation type="submission" date="2022-12" db="EMBL/GenBank/DDBJ databases">
        <title>Draft genome assemblies for two species of Escallonia (Escalloniales).</title>
        <authorList>
            <person name="Chanderbali A."/>
            <person name="Dervinis C."/>
            <person name="Anghel I."/>
            <person name="Soltis D."/>
            <person name="Soltis P."/>
            <person name="Zapata F."/>
        </authorList>
    </citation>
    <scope>NUCLEOTIDE SEQUENCE</scope>
    <source>
        <strain evidence="3">UCBG92.1500</strain>
        <tissue evidence="3">Leaf</tissue>
    </source>
</reference>
<protein>
    <recommendedName>
        <fullName evidence="2">Reverse transcriptase Ty1/copia-type domain-containing protein</fullName>
    </recommendedName>
</protein>
<dbReference type="EMBL" id="JAVXUO010003227">
    <property type="protein sequence ID" value="KAK2965293.1"/>
    <property type="molecule type" value="Genomic_DNA"/>
</dbReference>
<organism evidence="3 4">
    <name type="scientific">Escallonia rubra</name>
    <dbReference type="NCBI Taxonomy" id="112253"/>
    <lineage>
        <taxon>Eukaryota</taxon>
        <taxon>Viridiplantae</taxon>
        <taxon>Streptophyta</taxon>
        <taxon>Embryophyta</taxon>
        <taxon>Tracheophyta</taxon>
        <taxon>Spermatophyta</taxon>
        <taxon>Magnoliopsida</taxon>
        <taxon>eudicotyledons</taxon>
        <taxon>Gunneridae</taxon>
        <taxon>Pentapetalae</taxon>
        <taxon>asterids</taxon>
        <taxon>campanulids</taxon>
        <taxon>Escalloniales</taxon>
        <taxon>Escalloniaceae</taxon>
        <taxon>Escallonia</taxon>
    </lineage>
</organism>
<proteinExistence type="predicted"/>
<keyword evidence="4" id="KW-1185">Reference proteome</keyword>
<feature type="region of interest" description="Disordered" evidence="1">
    <location>
        <begin position="1"/>
        <end position="22"/>
    </location>
</feature>
<dbReference type="Proteomes" id="UP001187471">
    <property type="component" value="Unassembled WGS sequence"/>
</dbReference>
<gene>
    <name evidence="3" type="ORF">RJ640_004162</name>
</gene>
<accession>A0AA88TY52</accession>
<comment type="caution">
    <text evidence="3">The sequence shown here is derived from an EMBL/GenBank/DDBJ whole genome shotgun (WGS) entry which is preliminary data.</text>
</comment>
<dbReference type="AlphaFoldDB" id="A0AA88TY52"/>
<feature type="domain" description="Reverse transcriptase Ty1/copia-type" evidence="2">
    <location>
        <begin position="19"/>
        <end position="68"/>
    </location>
</feature>
<evidence type="ECO:0000256" key="1">
    <source>
        <dbReference type="SAM" id="MobiDB-lite"/>
    </source>
</evidence>